<dbReference type="RefSeq" id="WP_079447754.1">
    <property type="nucleotide sequence ID" value="NZ_JAVDPZ010000054.1"/>
</dbReference>
<dbReference type="Pfam" id="PF10649">
    <property type="entry name" value="DUF2478"/>
    <property type="match status" value="1"/>
</dbReference>
<name>A0A1V4HVQ8_NITVU</name>
<protein>
    <recommendedName>
        <fullName evidence="3">Molybdenum ABC transporter ATP-binding protein</fullName>
    </recommendedName>
</protein>
<gene>
    <name evidence="1" type="ORF">B2M20_14495</name>
</gene>
<accession>A0A1V4HVQ8</accession>
<comment type="caution">
    <text evidence="1">The sequence shown here is derived from an EMBL/GenBank/DDBJ whole genome shotgun (WGS) entry which is preliminary data.</text>
</comment>
<evidence type="ECO:0008006" key="3">
    <source>
        <dbReference type="Google" id="ProtNLM"/>
    </source>
</evidence>
<proteinExistence type="predicted"/>
<dbReference type="EMBL" id="MWPQ01000051">
    <property type="protein sequence ID" value="OPH81969.1"/>
    <property type="molecule type" value="Genomic_DNA"/>
</dbReference>
<keyword evidence="2" id="KW-1185">Reference proteome</keyword>
<dbReference type="STRING" id="29421.B2M20_14495"/>
<evidence type="ECO:0000313" key="1">
    <source>
        <dbReference type="EMBL" id="OPH81969.1"/>
    </source>
</evidence>
<dbReference type="AlphaFoldDB" id="A0A1V4HVQ8"/>
<sequence>MFDAQCDLAALVYTEGENPDDVLHEFASDLNESGHLAVGIVQLGRHRIDADLSATLIPTGEQLRLHQNLAHDPARCRLDIERLTNAGERIARTLDEGGDILIVNRFGRQERKGGGLAHLIERALDADIPVVIAVPSHYFADWITFAGGMTVKLRCDRKSLDAWWRLVSAPTGSLRPPDHLTVCEVIK</sequence>
<dbReference type="Proteomes" id="UP000189940">
    <property type="component" value="Unassembled WGS sequence"/>
</dbReference>
<reference evidence="1 2" key="1">
    <citation type="submission" date="2017-02" db="EMBL/GenBank/DDBJ databases">
        <title>Genome sequence of the nitrite-oxidizing bacterium Nitrobacter vulgaris strain Ab1.</title>
        <authorList>
            <person name="Mellbye B.L."/>
            <person name="Davis E.W."/>
            <person name="Spieck E."/>
            <person name="Chang J.H."/>
            <person name="Bottomley P.J."/>
            <person name="Sayavedra-Soto L.A."/>
        </authorList>
    </citation>
    <scope>NUCLEOTIDE SEQUENCE [LARGE SCALE GENOMIC DNA]</scope>
    <source>
        <strain evidence="1 2">Ab1</strain>
    </source>
</reference>
<dbReference type="InterPro" id="IPR018912">
    <property type="entry name" value="DUF2478"/>
</dbReference>
<evidence type="ECO:0000313" key="2">
    <source>
        <dbReference type="Proteomes" id="UP000189940"/>
    </source>
</evidence>
<organism evidence="1 2">
    <name type="scientific">Nitrobacter vulgaris</name>
    <dbReference type="NCBI Taxonomy" id="29421"/>
    <lineage>
        <taxon>Bacteria</taxon>
        <taxon>Pseudomonadati</taxon>
        <taxon>Pseudomonadota</taxon>
        <taxon>Alphaproteobacteria</taxon>
        <taxon>Hyphomicrobiales</taxon>
        <taxon>Nitrobacteraceae</taxon>
        <taxon>Nitrobacter</taxon>
    </lineage>
</organism>
<dbReference type="OrthoDB" id="5918880at2"/>